<feature type="region of interest" description="Disordered" evidence="5">
    <location>
        <begin position="225"/>
        <end position="271"/>
    </location>
</feature>
<feature type="coiled-coil region" evidence="4">
    <location>
        <begin position="45"/>
        <end position="130"/>
    </location>
</feature>
<evidence type="ECO:0000256" key="4">
    <source>
        <dbReference type="SAM" id="Coils"/>
    </source>
</evidence>
<keyword evidence="7" id="KW-1185">Reference proteome</keyword>
<evidence type="ECO:0000256" key="3">
    <source>
        <dbReference type="ARBA" id="ARBA00023254"/>
    </source>
</evidence>
<dbReference type="Proteomes" id="UP000700334">
    <property type="component" value="Unassembled WGS sequence"/>
</dbReference>
<dbReference type="Pfam" id="PF15233">
    <property type="entry name" value="SYCE1"/>
    <property type="match status" value="1"/>
</dbReference>
<keyword evidence="3" id="KW-0469">Meiosis</keyword>
<evidence type="ECO:0000313" key="7">
    <source>
        <dbReference type="Proteomes" id="UP000700334"/>
    </source>
</evidence>
<proteinExistence type="inferred from homology"/>
<dbReference type="GO" id="GO:0007130">
    <property type="term" value="P:synaptonemal complex assembly"/>
    <property type="evidence" value="ECO:0007669"/>
    <property type="project" value="InterPro"/>
</dbReference>
<keyword evidence="2 4" id="KW-0175">Coiled coil</keyword>
<dbReference type="InterPro" id="IPR026676">
    <property type="entry name" value="SYCE1"/>
</dbReference>
<dbReference type="PANTHER" id="PTHR21731:SF1">
    <property type="entry name" value="SYNAPTONEMAL COMPLEX CENTRAL ELEMENT PROTEIN 1-LIKE"/>
    <property type="match status" value="1"/>
</dbReference>
<sequence length="271" mass="30503">MRTKAGKMEPVKEDLPKPAAEAQAAEGSGGNLSFYRAEGSLEPQIRELINRINELQQAKKKSTDELGEARALWEALHKELDSLSGEKAHLEEVLSKKQEALRMLQLHGQRKKNEAQRLNVEEELEHLIGQHKDLWEFHILKHRLAWEIHTLQGSREQLLTEENEARAKLREVERRLRAFRDGPAAPREVPAAPREGPRVPSWKDGMKAELDKFEGQVLAQTLGAAEGRVGERQVLSREGVEVQQADPDLPGAGAKEEKESPVHLPPTRPEA</sequence>
<dbReference type="OrthoDB" id="8931744at2759"/>
<feature type="compositionally biased region" description="Low complexity" evidence="5">
    <location>
        <begin position="182"/>
        <end position="194"/>
    </location>
</feature>
<protein>
    <submittedName>
        <fullName evidence="6">Synaptonemal complex central element protein 1-like</fullName>
    </submittedName>
</protein>
<evidence type="ECO:0000313" key="6">
    <source>
        <dbReference type="EMBL" id="KAG8518687.1"/>
    </source>
</evidence>
<comment type="similarity">
    <text evidence="1">Belongs to the SYCE family.</text>
</comment>
<gene>
    <name evidence="6" type="ORF">J0S82_015118</name>
</gene>
<dbReference type="AlphaFoldDB" id="A0A8J6AGQ4"/>
<dbReference type="GO" id="GO:0000795">
    <property type="term" value="C:synaptonemal complex"/>
    <property type="evidence" value="ECO:0007669"/>
    <property type="project" value="InterPro"/>
</dbReference>
<name>A0A8J6AGQ4_GALPY</name>
<feature type="compositionally biased region" description="Basic and acidic residues" evidence="5">
    <location>
        <begin position="1"/>
        <end position="16"/>
    </location>
</feature>
<accession>A0A8J6AGQ4</accession>
<evidence type="ECO:0000256" key="2">
    <source>
        <dbReference type="ARBA" id="ARBA00023054"/>
    </source>
</evidence>
<reference evidence="6" key="1">
    <citation type="journal article" date="2021" name="Evol. Appl.">
        <title>The genome of the Pyrenean desman and the effects of bottlenecks and inbreeding on the genomic landscape of an endangered species.</title>
        <authorList>
            <person name="Escoda L."/>
            <person name="Castresana J."/>
        </authorList>
    </citation>
    <scope>NUCLEOTIDE SEQUENCE</scope>
    <source>
        <strain evidence="6">IBE-C5619</strain>
    </source>
</reference>
<feature type="compositionally biased region" description="Basic and acidic residues" evidence="5">
    <location>
        <begin position="228"/>
        <end position="240"/>
    </location>
</feature>
<feature type="region of interest" description="Disordered" evidence="5">
    <location>
        <begin position="181"/>
        <end position="201"/>
    </location>
</feature>
<evidence type="ECO:0000256" key="5">
    <source>
        <dbReference type="SAM" id="MobiDB-lite"/>
    </source>
</evidence>
<feature type="region of interest" description="Disordered" evidence="5">
    <location>
        <begin position="1"/>
        <end position="35"/>
    </location>
</feature>
<comment type="caution">
    <text evidence="6">The sequence shown here is derived from an EMBL/GenBank/DDBJ whole genome shotgun (WGS) entry which is preliminary data.</text>
</comment>
<dbReference type="EMBL" id="JAGFMF010011627">
    <property type="protein sequence ID" value="KAG8518687.1"/>
    <property type="molecule type" value="Genomic_DNA"/>
</dbReference>
<dbReference type="PANTHER" id="PTHR21731">
    <property type="entry name" value="SYNAPTONEMAL COMPLEX CENTRAL ELEMENT PROTEIN 1-LIKE"/>
    <property type="match status" value="1"/>
</dbReference>
<organism evidence="6 7">
    <name type="scientific">Galemys pyrenaicus</name>
    <name type="common">Iberian desman</name>
    <name type="synonym">Pyrenean desman</name>
    <dbReference type="NCBI Taxonomy" id="202257"/>
    <lineage>
        <taxon>Eukaryota</taxon>
        <taxon>Metazoa</taxon>
        <taxon>Chordata</taxon>
        <taxon>Craniata</taxon>
        <taxon>Vertebrata</taxon>
        <taxon>Euteleostomi</taxon>
        <taxon>Mammalia</taxon>
        <taxon>Eutheria</taxon>
        <taxon>Laurasiatheria</taxon>
        <taxon>Eulipotyphla</taxon>
        <taxon>Talpidae</taxon>
        <taxon>Galemys</taxon>
    </lineage>
</organism>
<evidence type="ECO:0000256" key="1">
    <source>
        <dbReference type="ARBA" id="ARBA00010094"/>
    </source>
</evidence>